<dbReference type="Proteomes" id="UP000520814">
    <property type="component" value="Unassembled WGS sequence"/>
</dbReference>
<evidence type="ECO:0000256" key="4">
    <source>
        <dbReference type="ARBA" id="ARBA00022989"/>
    </source>
</evidence>
<feature type="transmembrane region" description="Helical" evidence="7">
    <location>
        <begin position="272"/>
        <end position="293"/>
    </location>
</feature>
<dbReference type="AlphaFoldDB" id="A0A7W9W8M8"/>
<evidence type="ECO:0000313" key="10">
    <source>
        <dbReference type="Proteomes" id="UP000520814"/>
    </source>
</evidence>
<feature type="transmembrane region" description="Helical" evidence="7">
    <location>
        <begin position="445"/>
        <end position="464"/>
    </location>
</feature>
<feature type="transmembrane region" description="Helical" evidence="7">
    <location>
        <begin position="108"/>
        <end position="124"/>
    </location>
</feature>
<dbReference type="NCBIfam" id="TIGR01972">
    <property type="entry name" value="NDH_I_M"/>
    <property type="match status" value="1"/>
</dbReference>
<feature type="domain" description="NADH:quinone oxidoreductase/Mrp antiporter transmembrane" evidence="8">
    <location>
        <begin position="126"/>
        <end position="412"/>
    </location>
</feature>
<dbReference type="PRINTS" id="PR01437">
    <property type="entry name" value="NUOXDRDTASE4"/>
</dbReference>
<dbReference type="InterPro" id="IPR003918">
    <property type="entry name" value="NADH_UbQ_OxRdtase"/>
</dbReference>
<gene>
    <name evidence="9" type="ORF">HNQ39_005561</name>
</gene>
<evidence type="ECO:0000259" key="8">
    <source>
        <dbReference type="Pfam" id="PF00361"/>
    </source>
</evidence>
<keyword evidence="5 7" id="KW-0472">Membrane</keyword>
<protein>
    <submittedName>
        <fullName evidence="9">NADH-quinone oxidoreductase subunit M</fullName>
    </submittedName>
</protein>
<dbReference type="PANTHER" id="PTHR43507:SF1">
    <property type="entry name" value="NADH-UBIQUINONE OXIDOREDUCTASE CHAIN 4"/>
    <property type="match status" value="1"/>
</dbReference>
<feature type="transmembrane region" description="Helical" evidence="7">
    <location>
        <begin position="201"/>
        <end position="221"/>
    </location>
</feature>
<evidence type="ECO:0000256" key="3">
    <source>
        <dbReference type="ARBA" id="ARBA00022692"/>
    </source>
</evidence>
<evidence type="ECO:0000313" key="9">
    <source>
        <dbReference type="EMBL" id="MBB6053719.1"/>
    </source>
</evidence>
<dbReference type="PANTHER" id="PTHR43507">
    <property type="entry name" value="NADH-UBIQUINONE OXIDOREDUCTASE CHAIN 4"/>
    <property type="match status" value="1"/>
</dbReference>
<feature type="transmembrane region" description="Helical" evidence="7">
    <location>
        <begin position="6"/>
        <end position="21"/>
    </location>
</feature>
<keyword evidence="3 6" id="KW-0812">Transmembrane</keyword>
<sequence>MSLLTYLILVPALAALLIAFLPRAQARLIACLGVAVTFLLSLLLLRGTPNLAGFYESTLQKSTWLPVLGISYQVGVDGIGALLVVLTGLLAALAVITPFKVAEGKEKTYFGALLLLEATLIGAFSALDLILFYVFFEACLIPVWFLMGVFGGEKATKALMKFFIYTVVGSLVMLAAIIWLGARYQSFDFLLIQASLAKTPLMGMLGVWLMLGFAVAFAIKTPLFPFHSWQPEAYAACPTAGVVLVSGAMAKLGTYGFYRFCLMLFPDAARTYAPLFIGLAVTGILYGAVVAAMQRDVKRLIAYSSISHLGYVVLGLFSGSAQGVSGALLQMINHGVTVGGLFLVLGLIEEQTGTLRIRSLGGLWDKVPVLARVFLILTLASVALPLTNGFVGEFLILLGTFQTYPGAAALATTGVIWSAVYMLWMFQRVVYGAARTEHPMNDLTGISRIVLSVVVVLVFVLGVYPRACLDLIRPGLVVAAPTEDK</sequence>
<dbReference type="InterPro" id="IPR001750">
    <property type="entry name" value="ND/Mrp_TM"/>
</dbReference>
<evidence type="ECO:0000256" key="7">
    <source>
        <dbReference type="SAM" id="Phobius"/>
    </source>
</evidence>
<name>A0A7W9W8M8_ARMRO</name>
<dbReference type="RefSeq" id="WP_184203811.1">
    <property type="nucleotide sequence ID" value="NZ_JACHGW010000008.1"/>
</dbReference>
<feature type="transmembrane region" description="Helical" evidence="7">
    <location>
        <begin position="369"/>
        <end position="391"/>
    </location>
</feature>
<evidence type="ECO:0000256" key="1">
    <source>
        <dbReference type="ARBA" id="ARBA00004127"/>
    </source>
</evidence>
<feature type="transmembrane region" description="Helical" evidence="7">
    <location>
        <begin position="300"/>
        <end position="321"/>
    </location>
</feature>
<accession>A0A7W9W8M8</accession>
<evidence type="ECO:0000256" key="6">
    <source>
        <dbReference type="RuleBase" id="RU000320"/>
    </source>
</evidence>
<dbReference type="Pfam" id="PF00361">
    <property type="entry name" value="Proton_antipo_M"/>
    <property type="match status" value="1"/>
</dbReference>
<dbReference type="GO" id="GO:0042773">
    <property type="term" value="P:ATP synthesis coupled electron transport"/>
    <property type="evidence" value="ECO:0007669"/>
    <property type="project" value="InterPro"/>
</dbReference>
<feature type="transmembrane region" description="Helical" evidence="7">
    <location>
        <begin position="327"/>
        <end position="348"/>
    </location>
</feature>
<dbReference type="GO" id="GO:0012505">
    <property type="term" value="C:endomembrane system"/>
    <property type="evidence" value="ECO:0007669"/>
    <property type="project" value="UniProtKB-SubCell"/>
</dbReference>
<organism evidence="9 10">
    <name type="scientific">Armatimonas rosea</name>
    <dbReference type="NCBI Taxonomy" id="685828"/>
    <lineage>
        <taxon>Bacteria</taxon>
        <taxon>Bacillati</taxon>
        <taxon>Armatimonadota</taxon>
        <taxon>Armatimonadia</taxon>
        <taxon>Armatimonadales</taxon>
        <taxon>Armatimonadaceae</taxon>
        <taxon>Armatimonas</taxon>
    </lineage>
</organism>
<dbReference type="EMBL" id="JACHGW010000008">
    <property type="protein sequence ID" value="MBB6053719.1"/>
    <property type="molecule type" value="Genomic_DNA"/>
</dbReference>
<proteinExistence type="inferred from homology"/>
<reference evidence="9 10" key="1">
    <citation type="submission" date="2020-08" db="EMBL/GenBank/DDBJ databases">
        <title>Genomic Encyclopedia of Type Strains, Phase IV (KMG-IV): sequencing the most valuable type-strain genomes for metagenomic binning, comparative biology and taxonomic classification.</title>
        <authorList>
            <person name="Goeker M."/>
        </authorList>
    </citation>
    <scope>NUCLEOTIDE SEQUENCE [LARGE SCALE GENOMIC DNA]</scope>
    <source>
        <strain evidence="9 10">DSM 23562</strain>
    </source>
</reference>
<feature type="transmembrane region" description="Helical" evidence="7">
    <location>
        <begin position="28"/>
        <end position="47"/>
    </location>
</feature>
<keyword evidence="10" id="KW-1185">Reference proteome</keyword>
<feature type="transmembrane region" description="Helical" evidence="7">
    <location>
        <begin position="67"/>
        <end position="96"/>
    </location>
</feature>
<evidence type="ECO:0000256" key="2">
    <source>
        <dbReference type="ARBA" id="ARBA00009025"/>
    </source>
</evidence>
<dbReference type="GO" id="GO:0015990">
    <property type="term" value="P:electron transport coupled proton transport"/>
    <property type="evidence" value="ECO:0007669"/>
    <property type="project" value="TreeGrafter"/>
</dbReference>
<comment type="caution">
    <text evidence="9">The sequence shown here is derived from an EMBL/GenBank/DDBJ whole genome shotgun (WGS) entry which is preliminary data.</text>
</comment>
<feature type="transmembrane region" description="Helical" evidence="7">
    <location>
        <begin position="233"/>
        <end position="252"/>
    </location>
</feature>
<feature type="transmembrane region" description="Helical" evidence="7">
    <location>
        <begin position="403"/>
        <end position="424"/>
    </location>
</feature>
<dbReference type="GO" id="GO:0016020">
    <property type="term" value="C:membrane"/>
    <property type="evidence" value="ECO:0007669"/>
    <property type="project" value="UniProtKB-SubCell"/>
</dbReference>
<dbReference type="InterPro" id="IPR010227">
    <property type="entry name" value="NADH_Q_OxRdtase_chainM/4"/>
</dbReference>
<dbReference type="GO" id="GO:0008137">
    <property type="term" value="F:NADH dehydrogenase (ubiquinone) activity"/>
    <property type="evidence" value="ECO:0007669"/>
    <property type="project" value="InterPro"/>
</dbReference>
<dbReference type="GO" id="GO:0003954">
    <property type="term" value="F:NADH dehydrogenase activity"/>
    <property type="evidence" value="ECO:0007669"/>
    <property type="project" value="TreeGrafter"/>
</dbReference>
<evidence type="ECO:0000256" key="5">
    <source>
        <dbReference type="ARBA" id="ARBA00023136"/>
    </source>
</evidence>
<dbReference type="GO" id="GO:0048039">
    <property type="term" value="F:ubiquinone binding"/>
    <property type="evidence" value="ECO:0007669"/>
    <property type="project" value="TreeGrafter"/>
</dbReference>
<comment type="similarity">
    <text evidence="2">Belongs to the complex I subunit 4 family.</text>
</comment>
<feature type="transmembrane region" description="Helical" evidence="7">
    <location>
        <begin position="162"/>
        <end position="181"/>
    </location>
</feature>
<keyword evidence="4 7" id="KW-1133">Transmembrane helix</keyword>
<feature type="transmembrane region" description="Helical" evidence="7">
    <location>
        <begin position="130"/>
        <end position="150"/>
    </location>
</feature>
<comment type="subcellular location">
    <subcellularLocation>
        <location evidence="1">Endomembrane system</location>
        <topology evidence="1">Multi-pass membrane protein</topology>
    </subcellularLocation>
    <subcellularLocation>
        <location evidence="6">Membrane</location>
        <topology evidence="6">Multi-pass membrane protein</topology>
    </subcellularLocation>
</comment>